<feature type="region of interest" description="Disordered" evidence="1">
    <location>
        <begin position="44"/>
        <end position="67"/>
    </location>
</feature>
<evidence type="ECO:0000256" key="1">
    <source>
        <dbReference type="SAM" id="MobiDB-lite"/>
    </source>
</evidence>
<organism evidence="2 3">
    <name type="scientific">Phormidesmis priestleyi</name>
    <dbReference type="NCBI Taxonomy" id="268141"/>
    <lineage>
        <taxon>Bacteria</taxon>
        <taxon>Bacillati</taxon>
        <taxon>Cyanobacteriota</taxon>
        <taxon>Cyanophyceae</taxon>
        <taxon>Leptolyngbyales</taxon>
        <taxon>Leptolyngbyaceae</taxon>
        <taxon>Phormidesmis</taxon>
    </lineage>
</organism>
<evidence type="ECO:0000313" key="2">
    <source>
        <dbReference type="EMBL" id="PZO58534.1"/>
    </source>
</evidence>
<protein>
    <submittedName>
        <fullName evidence="2">Uncharacterized protein</fullName>
    </submittedName>
</protein>
<gene>
    <name evidence="2" type="ORF">DCF15_05360</name>
</gene>
<proteinExistence type="predicted"/>
<reference evidence="3" key="1">
    <citation type="submission" date="2018-04" db="EMBL/GenBank/DDBJ databases">
        <authorList>
            <person name="Cornet L."/>
        </authorList>
    </citation>
    <scope>NUCLEOTIDE SEQUENCE [LARGE SCALE GENOMIC DNA]</scope>
</reference>
<dbReference type="EMBL" id="QBMP01000034">
    <property type="protein sequence ID" value="PZO58534.1"/>
    <property type="molecule type" value="Genomic_DNA"/>
</dbReference>
<reference evidence="2 3" key="2">
    <citation type="submission" date="2018-06" db="EMBL/GenBank/DDBJ databases">
        <title>Metagenomic assembly of (sub)arctic Cyanobacteria and their associated microbiome from non-axenic cultures.</title>
        <authorList>
            <person name="Baurain D."/>
        </authorList>
    </citation>
    <scope>NUCLEOTIDE SEQUENCE [LARGE SCALE GENOMIC DNA]</scope>
    <source>
        <strain evidence="2">ULC027bin1</strain>
    </source>
</reference>
<sequence>MKSLGEETQVVLESLKRTAAKTLERKRRLGHYAVVWRDGKPVAIGEDAPDAQGETPKGDRTYCSADA</sequence>
<dbReference type="AlphaFoldDB" id="A0A2W4XNK3"/>
<accession>A0A2W4XNK3</accession>
<evidence type="ECO:0000313" key="3">
    <source>
        <dbReference type="Proteomes" id="UP000249794"/>
    </source>
</evidence>
<name>A0A2W4XNK3_9CYAN</name>
<comment type="caution">
    <text evidence="2">The sequence shown here is derived from an EMBL/GenBank/DDBJ whole genome shotgun (WGS) entry which is preliminary data.</text>
</comment>
<dbReference type="Proteomes" id="UP000249794">
    <property type="component" value="Unassembled WGS sequence"/>
</dbReference>